<dbReference type="InterPro" id="IPR052965">
    <property type="entry name" value="Pigment-catalase-like"/>
</dbReference>
<dbReference type="AlphaFoldDB" id="D8RN52"/>
<dbReference type="STRING" id="88036.D8RN52"/>
<proteinExistence type="predicted"/>
<dbReference type="KEGG" id="smo:SELMODRAFT_413038"/>
<dbReference type="InParanoid" id="D8RN52"/>
<dbReference type="SUPFAM" id="SSF54534">
    <property type="entry name" value="FKBP-like"/>
    <property type="match status" value="1"/>
</dbReference>
<dbReference type="Gramene" id="EFJ26444">
    <property type="protein sequence ID" value="EFJ26444"/>
    <property type="gene ID" value="SELMODRAFT_413038"/>
</dbReference>
<sequence length="649" mass="71860">MACSAAATVFAVGAFTTRQLLSVAACNAPHDHRVTQGNLGLELLGGEIVGAVDVGYLAEEIQADLSQLLSDEHGRPGRHLKILPEFHYGDPDRPVSAREDFPKHEILIFEIDMLEIRPVKVITDDFGGTQAGSYILGLQAPKLTQPDNRKCKRRSVLQSHQGQSIRILLWQKREYLTPSSAIPDLPVTSGEVAFEVEVVQIIQVRDMFGDGCVVKRRIRDGVAMDCPLQDSTLRIHYKGVLPSEGGKVFVDTRNDNEGGEPLVFATGEGLVCFEYIALEAENVVYDRFLKAKTCSRECPKVELLSFDTVKDWTGYNFKEIMDDATKMRTTGNRLKAKAKYEKLTSLGQLKVTVVRHCCCCFRSISSRSTAPLKALETTQASTNTSRDFQELWKAYQIFLNRLSRSLAKDGNDGLPWWYNINPHFPWPSFPFLRPPMLPPPPPPPLCPPPPPPVNFTSSDVDRINLALNVHYLQAEFFLHAAFGHGLDKVNAKLAEKGPPPIGGRKAQLSIQMEHVAKELRLQSTGQSMISCRPLLNINAGVWNSLISKALVHNHTEVDGGSLQFDPYENDANFLIAAYVIPYIGLNTLVGSSNRVTGIQARNLSGLMGIQAGQDAVIRTLLFEIMENKLPPYNVTVKVDRPRLGSPSQA</sequence>
<dbReference type="EMBL" id="GL377584">
    <property type="protein sequence ID" value="EFJ26444.1"/>
    <property type="molecule type" value="Genomic_DNA"/>
</dbReference>
<evidence type="ECO:0000313" key="1">
    <source>
        <dbReference type="EMBL" id="EFJ26444.1"/>
    </source>
</evidence>
<gene>
    <name evidence="1" type="ORF">SELMODRAFT_413038</name>
</gene>
<dbReference type="PANTHER" id="PTHR31694:SF19">
    <property type="entry name" value="DESICCATION-RELATED PROTEIN PCC13-62"/>
    <property type="match status" value="1"/>
</dbReference>
<dbReference type="eggNOG" id="KOG0543">
    <property type="taxonomic scope" value="Eukaryota"/>
</dbReference>
<dbReference type="Pfam" id="PF13668">
    <property type="entry name" value="Ferritin_2"/>
    <property type="match status" value="1"/>
</dbReference>
<reference evidence="1 2" key="1">
    <citation type="journal article" date="2011" name="Science">
        <title>The Selaginella genome identifies genetic changes associated with the evolution of vascular plants.</title>
        <authorList>
            <person name="Banks J.A."/>
            <person name="Nishiyama T."/>
            <person name="Hasebe M."/>
            <person name="Bowman J.L."/>
            <person name="Gribskov M."/>
            <person name="dePamphilis C."/>
            <person name="Albert V.A."/>
            <person name="Aono N."/>
            <person name="Aoyama T."/>
            <person name="Ambrose B.A."/>
            <person name="Ashton N.W."/>
            <person name="Axtell M.J."/>
            <person name="Barker E."/>
            <person name="Barker M.S."/>
            <person name="Bennetzen J.L."/>
            <person name="Bonawitz N.D."/>
            <person name="Chapple C."/>
            <person name="Cheng C."/>
            <person name="Correa L.G."/>
            <person name="Dacre M."/>
            <person name="DeBarry J."/>
            <person name="Dreyer I."/>
            <person name="Elias M."/>
            <person name="Engstrom E.M."/>
            <person name="Estelle M."/>
            <person name="Feng L."/>
            <person name="Finet C."/>
            <person name="Floyd S.K."/>
            <person name="Frommer W.B."/>
            <person name="Fujita T."/>
            <person name="Gramzow L."/>
            <person name="Gutensohn M."/>
            <person name="Harholt J."/>
            <person name="Hattori M."/>
            <person name="Heyl A."/>
            <person name="Hirai T."/>
            <person name="Hiwatashi Y."/>
            <person name="Ishikawa M."/>
            <person name="Iwata M."/>
            <person name="Karol K.G."/>
            <person name="Koehler B."/>
            <person name="Kolukisaoglu U."/>
            <person name="Kubo M."/>
            <person name="Kurata T."/>
            <person name="Lalonde S."/>
            <person name="Li K."/>
            <person name="Li Y."/>
            <person name="Litt A."/>
            <person name="Lyons E."/>
            <person name="Manning G."/>
            <person name="Maruyama T."/>
            <person name="Michael T.P."/>
            <person name="Mikami K."/>
            <person name="Miyazaki S."/>
            <person name="Morinaga S."/>
            <person name="Murata T."/>
            <person name="Mueller-Roeber B."/>
            <person name="Nelson D.R."/>
            <person name="Obara M."/>
            <person name="Oguri Y."/>
            <person name="Olmstead R.G."/>
            <person name="Onodera N."/>
            <person name="Petersen B.L."/>
            <person name="Pils B."/>
            <person name="Prigge M."/>
            <person name="Rensing S.A."/>
            <person name="Riano-Pachon D.M."/>
            <person name="Roberts A.W."/>
            <person name="Sato Y."/>
            <person name="Scheller H.V."/>
            <person name="Schulz B."/>
            <person name="Schulz C."/>
            <person name="Shakirov E.V."/>
            <person name="Shibagaki N."/>
            <person name="Shinohara N."/>
            <person name="Shippen D.E."/>
            <person name="Soerensen I."/>
            <person name="Sotooka R."/>
            <person name="Sugimoto N."/>
            <person name="Sugita M."/>
            <person name="Sumikawa N."/>
            <person name="Tanurdzic M."/>
            <person name="Theissen G."/>
            <person name="Ulvskov P."/>
            <person name="Wakazuki S."/>
            <person name="Weng J.K."/>
            <person name="Willats W.W."/>
            <person name="Wipf D."/>
            <person name="Wolf P.G."/>
            <person name="Yang L."/>
            <person name="Zimmer A.D."/>
            <person name="Zhu Q."/>
            <person name="Mitros T."/>
            <person name="Hellsten U."/>
            <person name="Loque D."/>
            <person name="Otillar R."/>
            <person name="Salamov A."/>
            <person name="Schmutz J."/>
            <person name="Shapiro H."/>
            <person name="Lindquist E."/>
            <person name="Lucas S."/>
            <person name="Rokhsar D."/>
            <person name="Grigoriev I.V."/>
        </authorList>
    </citation>
    <scope>NUCLEOTIDE SEQUENCE [LARGE SCALE GENOMIC DNA]</scope>
</reference>
<name>D8RN52_SELML</name>
<organism evidence="2">
    <name type="scientific">Selaginella moellendorffii</name>
    <name type="common">Spikemoss</name>
    <dbReference type="NCBI Taxonomy" id="88036"/>
    <lineage>
        <taxon>Eukaryota</taxon>
        <taxon>Viridiplantae</taxon>
        <taxon>Streptophyta</taxon>
        <taxon>Embryophyta</taxon>
        <taxon>Tracheophyta</taxon>
        <taxon>Lycopodiopsida</taxon>
        <taxon>Selaginellales</taxon>
        <taxon>Selaginellaceae</taxon>
        <taxon>Selaginella</taxon>
    </lineage>
</organism>
<dbReference type="HOGENOM" id="CLU_422380_0_0_1"/>
<accession>D8RN52</accession>
<dbReference type="PANTHER" id="PTHR31694">
    <property type="entry name" value="DESICCATION-LIKE PROTEIN"/>
    <property type="match status" value="1"/>
</dbReference>
<evidence type="ECO:0000313" key="2">
    <source>
        <dbReference type="Proteomes" id="UP000001514"/>
    </source>
</evidence>
<protein>
    <submittedName>
        <fullName evidence="1">Uncharacterized protein</fullName>
    </submittedName>
</protein>
<keyword evidence="2" id="KW-1185">Reference proteome</keyword>
<dbReference type="Proteomes" id="UP000001514">
    <property type="component" value="Unassembled WGS sequence"/>
</dbReference>